<proteinExistence type="predicted"/>
<organism evidence="2 3">
    <name type="scientific">Penicillium angulare</name>
    <dbReference type="NCBI Taxonomy" id="116970"/>
    <lineage>
        <taxon>Eukaryota</taxon>
        <taxon>Fungi</taxon>
        <taxon>Dikarya</taxon>
        <taxon>Ascomycota</taxon>
        <taxon>Pezizomycotina</taxon>
        <taxon>Eurotiomycetes</taxon>
        <taxon>Eurotiomycetidae</taxon>
        <taxon>Eurotiales</taxon>
        <taxon>Aspergillaceae</taxon>
        <taxon>Penicillium</taxon>
    </lineage>
</organism>
<dbReference type="Gene3D" id="3.40.50.720">
    <property type="entry name" value="NAD(P)-binding Rossmann-like Domain"/>
    <property type="match status" value="1"/>
</dbReference>
<gene>
    <name evidence="2" type="ORF">N7456_005734</name>
</gene>
<dbReference type="AlphaFoldDB" id="A0A9W9FYY2"/>
<dbReference type="GO" id="GO:0004029">
    <property type="term" value="F:aldehyde dehydrogenase (NAD+) activity"/>
    <property type="evidence" value="ECO:0007669"/>
    <property type="project" value="TreeGrafter"/>
</dbReference>
<dbReference type="OrthoDB" id="2130169at2759"/>
<feature type="domain" description="NAD-dependent epimerase/dehydratase" evidence="1">
    <location>
        <begin position="149"/>
        <end position="228"/>
    </location>
</feature>
<keyword evidence="3" id="KW-1185">Reference proteome</keyword>
<comment type="caution">
    <text evidence="2">The sequence shown here is derived from an EMBL/GenBank/DDBJ whole genome shotgun (WGS) entry which is preliminary data.</text>
</comment>
<dbReference type="InterPro" id="IPR001509">
    <property type="entry name" value="Epimerase_deHydtase"/>
</dbReference>
<dbReference type="SUPFAM" id="SSF51735">
    <property type="entry name" value="NAD(P)-binding Rossmann-fold domains"/>
    <property type="match status" value="1"/>
</dbReference>
<dbReference type="EMBL" id="JAPQKH010000003">
    <property type="protein sequence ID" value="KAJ5109059.1"/>
    <property type="molecule type" value="Genomic_DNA"/>
</dbReference>
<reference evidence="2" key="1">
    <citation type="submission" date="2022-11" db="EMBL/GenBank/DDBJ databases">
        <authorList>
            <person name="Petersen C."/>
        </authorList>
    </citation>
    <scope>NUCLEOTIDE SEQUENCE</scope>
    <source>
        <strain evidence="2">IBT 30069</strain>
    </source>
</reference>
<reference evidence="2" key="2">
    <citation type="journal article" date="2023" name="IMA Fungus">
        <title>Comparative genomic study of the Penicillium genus elucidates a diverse pangenome and 15 lateral gene transfer events.</title>
        <authorList>
            <person name="Petersen C."/>
            <person name="Sorensen T."/>
            <person name="Nielsen M.R."/>
            <person name="Sondergaard T.E."/>
            <person name="Sorensen J.L."/>
            <person name="Fitzpatrick D.A."/>
            <person name="Frisvad J.C."/>
            <person name="Nielsen K.L."/>
        </authorList>
    </citation>
    <scope>NUCLEOTIDE SEQUENCE</scope>
    <source>
        <strain evidence="2">IBT 30069</strain>
    </source>
</reference>
<dbReference type="PANTHER" id="PTHR48079">
    <property type="entry name" value="PROTEIN YEEZ"/>
    <property type="match status" value="1"/>
</dbReference>
<name>A0A9W9FYY2_9EURO</name>
<dbReference type="Proteomes" id="UP001149165">
    <property type="component" value="Unassembled WGS sequence"/>
</dbReference>
<evidence type="ECO:0000313" key="3">
    <source>
        <dbReference type="Proteomes" id="UP001149165"/>
    </source>
</evidence>
<dbReference type="InterPro" id="IPR051783">
    <property type="entry name" value="NAD(P)-dependent_oxidoreduct"/>
</dbReference>
<sequence>MAPNPSVFFVGAGYIGLNVLDQLLDAKYPVTVLTRHIEQAAALEKRGVNPIIGSLSDLDLLTTQAAKHPIIINTASCEDLPSVQAILAGVRQRVFENIPATYLHTSGTGILEDGADGMYKGDKIYGDKTREDIDSIPASSMHRHVDIPINEAAQEFGDRAKIAVIIPPFVYGYNSAHKRHSMALPAFTRFALKHGFSGYVGEGRNAWSVVHVKDLARAFLTVLRYVETVSPAVLLENPWFFAENGSEVTMLECAKHIGEALLDAGKIQSSALKSYAESDYDDVFGPSTKRGLGCNSRSRAERLRALDWKPTEKDIWTSLREDEIPVLLAEWEVTSS</sequence>
<accession>A0A9W9FYY2</accession>
<dbReference type="GO" id="GO:0005737">
    <property type="term" value="C:cytoplasm"/>
    <property type="evidence" value="ECO:0007669"/>
    <property type="project" value="TreeGrafter"/>
</dbReference>
<dbReference type="InterPro" id="IPR036291">
    <property type="entry name" value="NAD(P)-bd_dom_sf"/>
</dbReference>
<dbReference type="Pfam" id="PF01370">
    <property type="entry name" value="Epimerase"/>
    <property type="match status" value="1"/>
</dbReference>
<dbReference type="PANTHER" id="PTHR48079:SF6">
    <property type="entry name" value="NAD(P)-BINDING DOMAIN-CONTAINING PROTEIN-RELATED"/>
    <property type="match status" value="1"/>
</dbReference>
<evidence type="ECO:0000313" key="2">
    <source>
        <dbReference type="EMBL" id="KAJ5109059.1"/>
    </source>
</evidence>
<evidence type="ECO:0000259" key="1">
    <source>
        <dbReference type="Pfam" id="PF01370"/>
    </source>
</evidence>
<protein>
    <recommendedName>
        <fullName evidence="1">NAD-dependent epimerase/dehydratase domain-containing protein</fullName>
    </recommendedName>
</protein>